<evidence type="ECO:0000313" key="3">
    <source>
        <dbReference type="EMBL" id="QDK17066.1"/>
    </source>
</evidence>
<dbReference type="AlphaFoldDB" id="A0AAP9AFN5"/>
<evidence type="ECO:0000256" key="1">
    <source>
        <dbReference type="SAM" id="Phobius"/>
    </source>
</evidence>
<feature type="transmembrane region" description="Helical" evidence="1">
    <location>
        <begin position="41"/>
        <end position="63"/>
    </location>
</feature>
<feature type="transmembrane region" description="Helical" evidence="1">
    <location>
        <begin position="123"/>
        <end position="144"/>
    </location>
</feature>
<name>A0AAP9AFN5_9ENTR</name>
<dbReference type="Proteomes" id="UP000317812">
    <property type="component" value="Chromosome"/>
</dbReference>
<sequence length="363" mass="42100">MIMQQIKSIHYLRGIAAFLVVGFHIRNNFNDVYPIKNLGDFMFMSGASGVDLFFIISGFIMMYSTSIKVTPSDFIVRRIFRIFPPFLFLLTALYFLYPDFKTEHVFRSIFLIHSDYSSDAPFFGYNTLIPAWTLTYEVYFYLIFAISMTLSQKYRGLISIIALTLPVVLLQLIINGQLDLYGAATAELNKTNPLYGFVRFVSSPMMIEFCYGILFYSLSKYLKNIRHYELIAFASISFFVCSYLSWFRFFHGPINFGLWALILILGSLIYESNKELKNIPLLTFMGNISYSLYLTQGVVLTVLNHYEPYIPIYSSGKGFVRFVFSVSICIVVAYFIYHYIEYPAIQMGKKFTQMIKRRKLSLA</sequence>
<feature type="transmembrane region" description="Helical" evidence="1">
    <location>
        <begin position="156"/>
        <end position="174"/>
    </location>
</feature>
<feature type="transmembrane region" description="Helical" evidence="1">
    <location>
        <begin position="12"/>
        <end position="29"/>
    </location>
</feature>
<reference evidence="3 4" key="1">
    <citation type="submission" date="2019-01" db="EMBL/GenBank/DDBJ databases">
        <title>Florfenicol resistance in Enterobacteriaceae and whole-genome sequence analysis of florfenicol-resistant Leclercia adecarboxylata strain R25.</title>
        <authorList>
            <person name="Bao Q."/>
            <person name="Ying Y."/>
        </authorList>
    </citation>
    <scope>NUCLEOTIDE SEQUENCE [LARGE SCALE GENOMIC DNA]</scope>
    <source>
        <strain evidence="3 4">R25</strain>
    </source>
</reference>
<feature type="transmembrane region" description="Helical" evidence="1">
    <location>
        <begin position="228"/>
        <end position="246"/>
    </location>
</feature>
<organism evidence="3 4">
    <name type="scientific">Leclercia adecarboxylata</name>
    <dbReference type="NCBI Taxonomy" id="83655"/>
    <lineage>
        <taxon>Bacteria</taxon>
        <taxon>Pseudomonadati</taxon>
        <taxon>Pseudomonadota</taxon>
        <taxon>Gammaproteobacteria</taxon>
        <taxon>Enterobacterales</taxon>
        <taxon>Enterobacteriaceae</taxon>
        <taxon>Leclercia</taxon>
    </lineage>
</organism>
<dbReference type="InterPro" id="IPR050879">
    <property type="entry name" value="Acyltransferase_3"/>
</dbReference>
<feature type="domain" description="Acyltransferase 3" evidence="2">
    <location>
        <begin position="7"/>
        <end position="337"/>
    </location>
</feature>
<dbReference type="PANTHER" id="PTHR23028">
    <property type="entry name" value="ACETYLTRANSFERASE"/>
    <property type="match status" value="1"/>
</dbReference>
<feature type="transmembrane region" description="Helical" evidence="1">
    <location>
        <begin position="194"/>
        <end position="216"/>
    </location>
</feature>
<protein>
    <submittedName>
        <fullName evidence="3">Acyltransferase</fullName>
    </submittedName>
</protein>
<dbReference type="EMBL" id="CP035382">
    <property type="protein sequence ID" value="QDK17066.1"/>
    <property type="molecule type" value="Genomic_DNA"/>
</dbReference>
<feature type="transmembrane region" description="Helical" evidence="1">
    <location>
        <begin position="318"/>
        <end position="340"/>
    </location>
</feature>
<keyword evidence="3" id="KW-0012">Acyltransferase</keyword>
<keyword evidence="3" id="KW-0808">Transferase</keyword>
<feature type="transmembrane region" description="Helical" evidence="1">
    <location>
        <begin position="75"/>
        <end position="97"/>
    </location>
</feature>
<gene>
    <name evidence="3" type="ORF">ES815_01585</name>
</gene>
<feature type="transmembrane region" description="Helical" evidence="1">
    <location>
        <begin position="282"/>
        <end position="306"/>
    </location>
</feature>
<dbReference type="GO" id="GO:0000271">
    <property type="term" value="P:polysaccharide biosynthetic process"/>
    <property type="evidence" value="ECO:0007669"/>
    <property type="project" value="TreeGrafter"/>
</dbReference>
<dbReference type="PANTHER" id="PTHR23028:SF53">
    <property type="entry name" value="ACYL_TRANSF_3 DOMAIN-CONTAINING PROTEIN"/>
    <property type="match status" value="1"/>
</dbReference>
<keyword evidence="1" id="KW-1133">Transmembrane helix</keyword>
<keyword evidence="1" id="KW-0812">Transmembrane</keyword>
<dbReference type="GO" id="GO:0016747">
    <property type="term" value="F:acyltransferase activity, transferring groups other than amino-acyl groups"/>
    <property type="evidence" value="ECO:0007669"/>
    <property type="project" value="InterPro"/>
</dbReference>
<evidence type="ECO:0000259" key="2">
    <source>
        <dbReference type="Pfam" id="PF01757"/>
    </source>
</evidence>
<dbReference type="Pfam" id="PF01757">
    <property type="entry name" value="Acyl_transf_3"/>
    <property type="match status" value="1"/>
</dbReference>
<proteinExistence type="predicted"/>
<dbReference type="GO" id="GO:0016020">
    <property type="term" value="C:membrane"/>
    <property type="evidence" value="ECO:0007669"/>
    <property type="project" value="TreeGrafter"/>
</dbReference>
<accession>A0AAP9AFN5</accession>
<evidence type="ECO:0000313" key="4">
    <source>
        <dbReference type="Proteomes" id="UP000317812"/>
    </source>
</evidence>
<keyword evidence="1" id="KW-0472">Membrane</keyword>
<dbReference type="InterPro" id="IPR002656">
    <property type="entry name" value="Acyl_transf_3_dom"/>
</dbReference>
<feature type="transmembrane region" description="Helical" evidence="1">
    <location>
        <begin position="252"/>
        <end position="270"/>
    </location>
</feature>